<keyword evidence="3" id="KW-1185">Reference proteome</keyword>
<name>A0A8S1GYU5_9PELO</name>
<organism evidence="2 3">
    <name type="scientific">Caenorhabditis auriculariae</name>
    <dbReference type="NCBI Taxonomy" id="2777116"/>
    <lineage>
        <taxon>Eukaryota</taxon>
        <taxon>Metazoa</taxon>
        <taxon>Ecdysozoa</taxon>
        <taxon>Nematoda</taxon>
        <taxon>Chromadorea</taxon>
        <taxon>Rhabditida</taxon>
        <taxon>Rhabditina</taxon>
        <taxon>Rhabditomorpha</taxon>
        <taxon>Rhabditoidea</taxon>
        <taxon>Rhabditidae</taxon>
        <taxon>Peloderinae</taxon>
        <taxon>Caenorhabditis</taxon>
    </lineage>
</organism>
<proteinExistence type="predicted"/>
<evidence type="ECO:0000256" key="1">
    <source>
        <dbReference type="SAM" id="SignalP"/>
    </source>
</evidence>
<dbReference type="AlphaFoldDB" id="A0A8S1GYU5"/>
<gene>
    <name evidence="2" type="ORF">CAUJ_LOCUS4340</name>
</gene>
<evidence type="ECO:0000313" key="2">
    <source>
        <dbReference type="EMBL" id="CAD6188421.1"/>
    </source>
</evidence>
<reference evidence="2" key="1">
    <citation type="submission" date="2020-10" db="EMBL/GenBank/DDBJ databases">
        <authorList>
            <person name="Kikuchi T."/>
        </authorList>
    </citation>
    <scope>NUCLEOTIDE SEQUENCE</scope>
    <source>
        <strain evidence="2">NKZ352</strain>
    </source>
</reference>
<accession>A0A8S1GYU5</accession>
<sequence length="71" mass="7701">MFLKLLLCLLFLFSPAQGVLLPPKGHVGETASSTSPLTENLVSCGSSFCSPEYCKTVVNSDGQRIRNCEKH</sequence>
<comment type="caution">
    <text evidence="2">The sequence shown here is derived from an EMBL/GenBank/DDBJ whole genome shotgun (WGS) entry which is preliminary data.</text>
</comment>
<keyword evidence="1" id="KW-0732">Signal</keyword>
<feature type="chain" id="PRO_5035913128" evidence="1">
    <location>
        <begin position="19"/>
        <end position="71"/>
    </location>
</feature>
<feature type="signal peptide" evidence="1">
    <location>
        <begin position="1"/>
        <end position="18"/>
    </location>
</feature>
<dbReference type="EMBL" id="CAJGYM010000008">
    <property type="protein sequence ID" value="CAD6188421.1"/>
    <property type="molecule type" value="Genomic_DNA"/>
</dbReference>
<protein>
    <submittedName>
        <fullName evidence="2">Uncharacterized protein</fullName>
    </submittedName>
</protein>
<dbReference type="Proteomes" id="UP000835052">
    <property type="component" value="Unassembled WGS sequence"/>
</dbReference>
<evidence type="ECO:0000313" key="3">
    <source>
        <dbReference type="Proteomes" id="UP000835052"/>
    </source>
</evidence>